<gene>
    <name evidence="1" type="ORF">L195_g043818</name>
</gene>
<reference evidence="1 2" key="2">
    <citation type="journal article" date="2017" name="Front. Plant Sci.">
        <title>Gene Classification and Mining of Molecular Markers Useful in Red Clover (Trifolium pratense) Breeding.</title>
        <authorList>
            <person name="Istvanek J."/>
            <person name="Dluhosova J."/>
            <person name="Dluhos P."/>
            <person name="Patkova L."/>
            <person name="Nedelnik J."/>
            <person name="Repkova J."/>
        </authorList>
    </citation>
    <scope>NUCLEOTIDE SEQUENCE [LARGE SCALE GENOMIC DNA]</scope>
    <source>
        <strain evidence="2">cv. Tatra</strain>
        <tissue evidence="1">Young leaves</tissue>
    </source>
</reference>
<evidence type="ECO:0000313" key="2">
    <source>
        <dbReference type="Proteomes" id="UP000236291"/>
    </source>
</evidence>
<organism evidence="1 2">
    <name type="scientific">Trifolium pratense</name>
    <name type="common">Red clover</name>
    <dbReference type="NCBI Taxonomy" id="57577"/>
    <lineage>
        <taxon>Eukaryota</taxon>
        <taxon>Viridiplantae</taxon>
        <taxon>Streptophyta</taxon>
        <taxon>Embryophyta</taxon>
        <taxon>Tracheophyta</taxon>
        <taxon>Spermatophyta</taxon>
        <taxon>Magnoliopsida</taxon>
        <taxon>eudicotyledons</taxon>
        <taxon>Gunneridae</taxon>
        <taxon>Pentapetalae</taxon>
        <taxon>rosids</taxon>
        <taxon>fabids</taxon>
        <taxon>Fabales</taxon>
        <taxon>Fabaceae</taxon>
        <taxon>Papilionoideae</taxon>
        <taxon>50 kb inversion clade</taxon>
        <taxon>NPAAA clade</taxon>
        <taxon>Hologalegina</taxon>
        <taxon>IRL clade</taxon>
        <taxon>Trifolieae</taxon>
        <taxon>Trifolium</taxon>
    </lineage>
</organism>
<dbReference type="EMBL" id="ASHM01054608">
    <property type="protein sequence ID" value="PNX87724.1"/>
    <property type="molecule type" value="Genomic_DNA"/>
</dbReference>
<accession>A0A2K3MAB0</accession>
<comment type="caution">
    <text evidence="1">The sequence shown here is derived from an EMBL/GenBank/DDBJ whole genome shotgun (WGS) entry which is preliminary data.</text>
</comment>
<protein>
    <submittedName>
        <fullName evidence="1">Uncharacterized protein</fullName>
    </submittedName>
</protein>
<sequence>MAQKWKLLGSQESFVLRWGRGSITRGVIPSSSGEEFPADYARRGRIPRAASLPFQRMEISLPITRGVSLYHVRRDDGSCITPRA</sequence>
<proteinExistence type="predicted"/>
<reference evidence="1 2" key="1">
    <citation type="journal article" date="2014" name="Am. J. Bot.">
        <title>Genome assembly and annotation for red clover (Trifolium pratense; Fabaceae).</title>
        <authorList>
            <person name="Istvanek J."/>
            <person name="Jaros M."/>
            <person name="Krenek A."/>
            <person name="Repkova J."/>
        </authorList>
    </citation>
    <scope>NUCLEOTIDE SEQUENCE [LARGE SCALE GENOMIC DNA]</scope>
    <source>
        <strain evidence="2">cv. Tatra</strain>
        <tissue evidence="1">Young leaves</tissue>
    </source>
</reference>
<name>A0A2K3MAB0_TRIPR</name>
<evidence type="ECO:0000313" key="1">
    <source>
        <dbReference type="EMBL" id="PNX87724.1"/>
    </source>
</evidence>
<dbReference type="Proteomes" id="UP000236291">
    <property type="component" value="Unassembled WGS sequence"/>
</dbReference>
<dbReference type="AlphaFoldDB" id="A0A2K3MAB0"/>